<dbReference type="Pfam" id="PF00387">
    <property type="entry name" value="PI-PLC-Y"/>
    <property type="match status" value="1"/>
</dbReference>
<dbReference type="PRINTS" id="PR00390">
    <property type="entry name" value="PHPHLIPASEC"/>
</dbReference>
<dbReference type="InterPro" id="IPR001192">
    <property type="entry name" value="PI-PLC_fam"/>
</dbReference>
<feature type="region of interest" description="Disordered" evidence="6">
    <location>
        <begin position="127"/>
        <end position="150"/>
    </location>
</feature>
<comment type="catalytic activity">
    <reaction evidence="5">
        <text>a 1,2-diacyl-sn-glycero-3-phospho-(1D-myo-inositol-4,5-bisphosphate) + H2O = 1D-myo-inositol 1,4,5-trisphosphate + a 1,2-diacyl-sn-glycerol + H(+)</text>
        <dbReference type="Rhea" id="RHEA:33179"/>
        <dbReference type="ChEBI" id="CHEBI:15377"/>
        <dbReference type="ChEBI" id="CHEBI:15378"/>
        <dbReference type="ChEBI" id="CHEBI:17815"/>
        <dbReference type="ChEBI" id="CHEBI:58456"/>
        <dbReference type="ChEBI" id="CHEBI:203600"/>
        <dbReference type="EC" id="3.1.4.11"/>
    </reaction>
</comment>
<keyword evidence="3 5" id="KW-0442">Lipid degradation</keyword>
<evidence type="ECO:0000313" key="9">
    <source>
        <dbReference type="Proteomes" id="UP001392437"/>
    </source>
</evidence>
<dbReference type="GO" id="GO:0004435">
    <property type="term" value="F:phosphatidylinositol-4,5-bisphosphate phospholipase C activity"/>
    <property type="evidence" value="ECO:0007669"/>
    <property type="project" value="UniProtKB-EC"/>
</dbReference>
<reference evidence="8 9" key="1">
    <citation type="submission" date="2023-01" db="EMBL/GenBank/DDBJ databases">
        <title>Analysis of 21 Apiospora genomes using comparative genomics revels a genus with tremendous synthesis potential of carbohydrate active enzymes and secondary metabolites.</title>
        <authorList>
            <person name="Sorensen T."/>
        </authorList>
    </citation>
    <scope>NUCLEOTIDE SEQUENCE [LARGE SCALE GENOMIC DNA]</scope>
    <source>
        <strain evidence="8 9">CBS 117206</strain>
    </source>
</reference>
<evidence type="ECO:0000256" key="6">
    <source>
        <dbReference type="SAM" id="MobiDB-lite"/>
    </source>
</evidence>
<dbReference type="InterPro" id="IPR001711">
    <property type="entry name" value="PLipase_C_Pinositol-sp_Y"/>
</dbReference>
<evidence type="ECO:0000313" key="8">
    <source>
        <dbReference type="EMBL" id="KAK8120381.1"/>
    </source>
</evidence>
<dbReference type="SUPFAM" id="SSF51695">
    <property type="entry name" value="PLC-like phosphodiesterases"/>
    <property type="match status" value="1"/>
</dbReference>
<protein>
    <recommendedName>
        <fullName evidence="1 5">Phosphoinositide phospholipase C</fullName>
        <ecNumber evidence="1 5">3.1.4.11</ecNumber>
    </recommendedName>
</protein>
<comment type="caution">
    <text evidence="8">The sequence shown here is derived from an EMBL/GenBank/DDBJ whole genome shotgun (WGS) entry which is preliminary data.</text>
</comment>
<keyword evidence="2 5" id="KW-0378">Hydrolase</keyword>
<dbReference type="PANTHER" id="PTHR10336">
    <property type="entry name" value="PHOSPHOINOSITIDE-SPECIFIC PHOSPHOLIPASE C FAMILY PROTEIN"/>
    <property type="match status" value="1"/>
</dbReference>
<dbReference type="InterPro" id="IPR035892">
    <property type="entry name" value="C2_domain_sf"/>
</dbReference>
<dbReference type="PROSITE" id="PS50008">
    <property type="entry name" value="PIPLC_Y_DOMAIN"/>
    <property type="match status" value="1"/>
</dbReference>
<dbReference type="PANTHER" id="PTHR10336:SF36">
    <property type="entry name" value="1-PHOSPHATIDYLINOSITOL 4,5-BISPHOSPHATE PHOSPHODIESTERASE BETA-4"/>
    <property type="match status" value="1"/>
</dbReference>
<evidence type="ECO:0000259" key="7">
    <source>
        <dbReference type="PROSITE" id="PS50008"/>
    </source>
</evidence>
<dbReference type="EC" id="3.1.4.11" evidence="1 5"/>
<keyword evidence="9" id="KW-1185">Reference proteome</keyword>
<dbReference type="Gene3D" id="2.60.40.150">
    <property type="entry name" value="C2 domain"/>
    <property type="match status" value="1"/>
</dbReference>
<accession>A0AAW0QZI2</accession>
<evidence type="ECO:0000256" key="5">
    <source>
        <dbReference type="RuleBase" id="RU361133"/>
    </source>
</evidence>
<sequence length="150" mass="17076">MRFMTRVYPQFNRLTSHNFNPLMYWRKGVQMAALNWQTFDHGMQLNQAMFQGGTDQSGYVLKPYSMREIHMLWEGLPDEAIGKLERKNVSFTIGIISAQQLIRPGNLPSSCTVDPYVEVEVFHADDKRDKHDSSGGIPIPSDTPLNATSN</sequence>
<dbReference type="GO" id="GO:0048015">
    <property type="term" value="P:phosphatidylinositol-mediated signaling"/>
    <property type="evidence" value="ECO:0007669"/>
    <property type="project" value="TreeGrafter"/>
</dbReference>
<evidence type="ECO:0000256" key="4">
    <source>
        <dbReference type="ARBA" id="ARBA00023098"/>
    </source>
</evidence>
<organism evidence="8 9">
    <name type="scientific">Apiospora kogelbergensis</name>
    <dbReference type="NCBI Taxonomy" id="1337665"/>
    <lineage>
        <taxon>Eukaryota</taxon>
        <taxon>Fungi</taxon>
        <taxon>Dikarya</taxon>
        <taxon>Ascomycota</taxon>
        <taxon>Pezizomycotina</taxon>
        <taxon>Sordariomycetes</taxon>
        <taxon>Xylariomycetidae</taxon>
        <taxon>Amphisphaeriales</taxon>
        <taxon>Apiosporaceae</taxon>
        <taxon>Apiospora</taxon>
    </lineage>
</organism>
<dbReference type="GO" id="GO:0051209">
    <property type="term" value="P:release of sequestered calcium ion into cytosol"/>
    <property type="evidence" value="ECO:0007669"/>
    <property type="project" value="TreeGrafter"/>
</dbReference>
<evidence type="ECO:0000256" key="3">
    <source>
        <dbReference type="ARBA" id="ARBA00022963"/>
    </source>
</evidence>
<dbReference type="Gene3D" id="3.20.20.190">
    <property type="entry name" value="Phosphatidylinositol (PI) phosphodiesterase"/>
    <property type="match status" value="1"/>
</dbReference>
<evidence type="ECO:0000256" key="2">
    <source>
        <dbReference type="ARBA" id="ARBA00022801"/>
    </source>
</evidence>
<name>A0AAW0QZI2_9PEZI</name>
<keyword evidence="4 5" id="KW-0443">Lipid metabolism</keyword>
<dbReference type="InterPro" id="IPR017946">
    <property type="entry name" value="PLC-like_Pdiesterase_TIM-brl"/>
</dbReference>
<gene>
    <name evidence="8" type="ORF">PG999_004501</name>
</gene>
<evidence type="ECO:0000256" key="1">
    <source>
        <dbReference type="ARBA" id="ARBA00012368"/>
    </source>
</evidence>
<dbReference type="SMART" id="SM00149">
    <property type="entry name" value="PLCYc"/>
    <property type="match status" value="1"/>
</dbReference>
<feature type="domain" description="PI-PLC Y-box" evidence="7">
    <location>
        <begin position="2"/>
        <end position="67"/>
    </location>
</feature>
<dbReference type="Proteomes" id="UP001392437">
    <property type="component" value="Unassembled WGS sequence"/>
</dbReference>
<dbReference type="EMBL" id="JAQQWP010000004">
    <property type="protein sequence ID" value="KAK8120381.1"/>
    <property type="molecule type" value="Genomic_DNA"/>
</dbReference>
<dbReference type="GO" id="GO:0016042">
    <property type="term" value="P:lipid catabolic process"/>
    <property type="evidence" value="ECO:0007669"/>
    <property type="project" value="UniProtKB-KW"/>
</dbReference>
<dbReference type="AlphaFoldDB" id="A0AAW0QZI2"/>
<proteinExistence type="predicted"/>